<protein>
    <recommendedName>
        <fullName evidence="3">beta-N-acetylhexosaminidase</fullName>
        <ecNumber evidence="3">3.2.1.52</ecNumber>
    </recommendedName>
</protein>
<comment type="caution">
    <text evidence="9">The sequence shown here is derived from an EMBL/GenBank/DDBJ whole genome shotgun (WGS) entry which is preliminary data.</text>
</comment>
<proteinExistence type="inferred from homology"/>
<dbReference type="Proteomes" id="UP001500571">
    <property type="component" value="Unassembled WGS sequence"/>
</dbReference>
<feature type="domain" description="Beta-hexosaminidase bacterial type N-terminal" evidence="8">
    <location>
        <begin position="3"/>
        <end position="143"/>
    </location>
</feature>
<name>A0ABN2RKX8_9ACTN</name>
<dbReference type="InterPro" id="IPR017853">
    <property type="entry name" value="GH"/>
</dbReference>
<feature type="region of interest" description="Disordered" evidence="6">
    <location>
        <begin position="418"/>
        <end position="437"/>
    </location>
</feature>
<dbReference type="Gene3D" id="3.30.379.10">
    <property type="entry name" value="Chitobiase/beta-hexosaminidase domain 2-like"/>
    <property type="match status" value="1"/>
</dbReference>
<dbReference type="SUPFAM" id="SSF55545">
    <property type="entry name" value="beta-N-acetylhexosaminidase-like domain"/>
    <property type="match status" value="1"/>
</dbReference>
<comment type="catalytic activity">
    <reaction evidence="1">
        <text>Hydrolysis of terminal non-reducing N-acetyl-D-hexosamine residues in N-acetyl-beta-D-hexosaminides.</text>
        <dbReference type="EC" id="3.2.1.52"/>
    </reaction>
</comment>
<dbReference type="PRINTS" id="PR00738">
    <property type="entry name" value="GLHYDRLASE20"/>
</dbReference>
<reference evidence="9 10" key="1">
    <citation type="journal article" date="2019" name="Int. J. Syst. Evol. Microbiol.">
        <title>The Global Catalogue of Microorganisms (GCM) 10K type strain sequencing project: providing services to taxonomists for standard genome sequencing and annotation.</title>
        <authorList>
            <consortium name="The Broad Institute Genomics Platform"/>
            <consortium name="The Broad Institute Genome Sequencing Center for Infectious Disease"/>
            <person name="Wu L."/>
            <person name="Ma J."/>
        </authorList>
    </citation>
    <scope>NUCLEOTIDE SEQUENCE [LARGE SCALE GENOMIC DNA]</scope>
    <source>
        <strain evidence="9 10">JCM 15309</strain>
    </source>
</reference>
<comment type="similarity">
    <text evidence="2">Belongs to the glycosyl hydrolase 20 family.</text>
</comment>
<dbReference type="InterPro" id="IPR015882">
    <property type="entry name" value="HEX_bac_N"/>
</dbReference>
<dbReference type="RefSeq" id="WP_344046973.1">
    <property type="nucleotide sequence ID" value="NZ_BAAAPB010000004.1"/>
</dbReference>
<feature type="domain" description="Glycoside hydrolase family 20 catalytic" evidence="7">
    <location>
        <begin position="318"/>
        <end position="503"/>
    </location>
</feature>
<dbReference type="InterPro" id="IPR015883">
    <property type="entry name" value="Glyco_hydro_20_cat"/>
</dbReference>
<gene>
    <name evidence="9" type="ORF">GCM10009798_34630</name>
</gene>
<dbReference type="Pfam" id="PF02838">
    <property type="entry name" value="Glyco_hydro_20b"/>
    <property type="match status" value="1"/>
</dbReference>
<evidence type="ECO:0000256" key="3">
    <source>
        <dbReference type="ARBA" id="ARBA00012663"/>
    </source>
</evidence>
<keyword evidence="10" id="KW-1185">Reference proteome</keyword>
<sequence length="541" mass="57798">MTTLIPHPVRLQTGDNGGFRLDDDSVRVTGVDDLRDLAELFVEDLRHDTGIAIQAGPVASGEAPTVHLELVADEADLAGLPDTTGVSPSGGDPRAERYGLEISSTGARVWSTHVEGIRNGLSTLRQLAASTDGALPAVRILDAPRFAWRGLTLDVGRTFLAVEEVERIVDMLALYKLNVLHLHLTEDAGWRVEVPSRPALAEVGGAGALGDRPGGHYTTSDLSHLVAYALRRGVTVVPEIDVPGHATAALRAYPELTSTGEAPEAVVGAGIFASALHLDLPGTDRFLADVFADVVALTPGPFVHIGGDEAFGVSDEEFAPFIEHVVGLVRGLGKRIVGWQEIARADIGPDEVVQYWFDRADDFAAADLGSMPEGLQIPPELAAVLVEKFAKAGQDVVRAAERGAKVLMSPTKHTYLDVPYAEPSADPAQEESRGRIGLSSYPGATVRDVLDWDPERLLAGLADGAVIAGVEAALWGETVADAADAHFLLLPRLPGVAEKAWSPSDATAWDDYRDRLAAQGSIWQRRDWGYFRSSLVDWPEA</sequence>
<evidence type="ECO:0000313" key="10">
    <source>
        <dbReference type="Proteomes" id="UP001500571"/>
    </source>
</evidence>
<dbReference type="InterPro" id="IPR025705">
    <property type="entry name" value="Beta_hexosaminidase_sua/sub"/>
</dbReference>
<dbReference type="Pfam" id="PF00728">
    <property type="entry name" value="Glyco_hydro_20"/>
    <property type="match status" value="2"/>
</dbReference>
<dbReference type="EMBL" id="BAAAPB010000004">
    <property type="protein sequence ID" value="GAA1970929.1"/>
    <property type="molecule type" value="Genomic_DNA"/>
</dbReference>
<evidence type="ECO:0000256" key="6">
    <source>
        <dbReference type="SAM" id="MobiDB-lite"/>
    </source>
</evidence>
<organism evidence="9 10">
    <name type="scientific">Nocardioides panacihumi</name>
    <dbReference type="NCBI Taxonomy" id="400774"/>
    <lineage>
        <taxon>Bacteria</taxon>
        <taxon>Bacillati</taxon>
        <taxon>Actinomycetota</taxon>
        <taxon>Actinomycetes</taxon>
        <taxon>Propionibacteriales</taxon>
        <taxon>Nocardioidaceae</taxon>
        <taxon>Nocardioides</taxon>
    </lineage>
</organism>
<evidence type="ECO:0000259" key="8">
    <source>
        <dbReference type="Pfam" id="PF02838"/>
    </source>
</evidence>
<dbReference type="Gene3D" id="3.20.20.80">
    <property type="entry name" value="Glycosidases"/>
    <property type="match status" value="1"/>
</dbReference>
<dbReference type="SUPFAM" id="SSF51445">
    <property type="entry name" value="(Trans)glycosidases"/>
    <property type="match status" value="1"/>
</dbReference>
<evidence type="ECO:0000256" key="2">
    <source>
        <dbReference type="ARBA" id="ARBA00006285"/>
    </source>
</evidence>
<dbReference type="InterPro" id="IPR029018">
    <property type="entry name" value="Hex-like_dom2"/>
</dbReference>
<accession>A0ABN2RKX8</accession>
<evidence type="ECO:0000259" key="7">
    <source>
        <dbReference type="Pfam" id="PF00728"/>
    </source>
</evidence>
<feature type="domain" description="Glycoside hydrolase family 20 catalytic" evidence="7">
    <location>
        <begin position="146"/>
        <end position="310"/>
    </location>
</feature>
<evidence type="ECO:0000256" key="5">
    <source>
        <dbReference type="ARBA" id="ARBA00023295"/>
    </source>
</evidence>
<dbReference type="EC" id="3.2.1.52" evidence="3"/>
<evidence type="ECO:0000256" key="4">
    <source>
        <dbReference type="ARBA" id="ARBA00022801"/>
    </source>
</evidence>
<evidence type="ECO:0000313" key="9">
    <source>
        <dbReference type="EMBL" id="GAA1970929.1"/>
    </source>
</evidence>
<dbReference type="PANTHER" id="PTHR22600:SF57">
    <property type="entry name" value="BETA-N-ACETYLHEXOSAMINIDASE"/>
    <property type="match status" value="1"/>
</dbReference>
<evidence type="ECO:0000256" key="1">
    <source>
        <dbReference type="ARBA" id="ARBA00001231"/>
    </source>
</evidence>
<keyword evidence="4" id="KW-0378">Hydrolase</keyword>
<dbReference type="PANTHER" id="PTHR22600">
    <property type="entry name" value="BETA-HEXOSAMINIDASE"/>
    <property type="match status" value="1"/>
</dbReference>
<keyword evidence="5" id="KW-0326">Glycosidase</keyword>